<dbReference type="GO" id="GO:0000160">
    <property type="term" value="P:phosphorelay signal transduction system"/>
    <property type="evidence" value="ECO:0007669"/>
    <property type="project" value="UniProtKB-KW"/>
</dbReference>
<proteinExistence type="predicted"/>
<evidence type="ECO:0000256" key="2">
    <source>
        <dbReference type="ARBA" id="ARBA00023012"/>
    </source>
</evidence>
<keyword evidence="2" id="KW-0902">Two-component regulatory system</keyword>
<protein>
    <recommendedName>
        <fullName evidence="4">Response regulatory domain-containing protein</fullName>
    </recommendedName>
</protein>
<dbReference type="SMART" id="SM00448">
    <property type="entry name" value="REC"/>
    <property type="match status" value="1"/>
</dbReference>
<dbReference type="PANTHER" id="PTHR44591">
    <property type="entry name" value="STRESS RESPONSE REGULATOR PROTEIN 1"/>
    <property type="match status" value="1"/>
</dbReference>
<evidence type="ECO:0000256" key="3">
    <source>
        <dbReference type="PROSITE-ProRule" id="PRU00169"/>
    </source>
</evidence>
<evidence type="ECO:0000259" key="4">
    <source>
        <dbReference type="PROSITE" id="PS50110"/>
    </source>
</evidence>
<gene>
    <name evidence="5" type="ORF">GCM10011511_30430</name>
</gene>
<dbReference type="InterPro" id="IPR050595">
    <property type="entry name" value="Bact_response_regulator"/>
</dbReference>
<organism evidence="5 6">
    <name type="scientific">Puia dinghuensis</name>
    <dbReference type="NCBI Taxonomy" id="1792502"/>
    <lineage>
        <taxon>Bacteria</taxon>
        <taxon>Pseudomonadati</taxon>
        <taxon>Bacteroidota</taxon>
        <taxon>Chitinophagia</taxon>
        <taxon>Chitinophagales</taxon>
        <taxon>Chitinophagaceae</taxon>
        <taxon>Puia</taxon>
    </lineage>
</organism>
<dbReference type="EMBL" id="BMJC01000003">
    <property type="protein sequence ID" value="GGB05037.1"/>
    <property type="molecule type" value="Genomic_DNA"/>
</dbReference>
<dbReference type="PANTHER" id="PTHR44591:SF14">
    <property type="entry name" value="PROTEIN PILG"/>
    <property type="match status" value="1"/>
</dbReference>
<reference evidence="5" key="1">
    <citation type="journal article" date="2014" name="Int. J. Syst. Evol. Microbiol.">
        <title>Complete genome sequence of Corynebacterium casei LMG S-19264T (=DSM 44701T), isolated from a smear-ripened cheese.</title>
        <authorList>
            <consortium name="US DOE Joint Genome Institute (JGI-PGF)"/>
            <person name="Walter F."/>
            <person name="Albersmeier A."/>
            <person name="Kalinowski J."/>
            <person name="Ruckert C."/>
        </authorList>
    </citation>
    <scope>NUCLEOTIDE SEQUENCE</scope>
    <source>
        <strain evidence="5">CGMCC 1.15448</strain>
    </source>
</reference>
<name>A0A8J2UE33_9BACT</name>
<dbReference type="Pfam" id="PF00072">
    <property type="entry name" value="Response_reg"/>
    <property type="match status" value="1"/>
</dbReference>
<accession>A0A8J2UE33</accession>
<feature type="modified residue" description="4-aspartylphosphate" evidence="3">
    <location>
        <position position="56"/>
    </location>
</feature>
<dbReference type="Proteomes" id="UP000607559">
    <property type="component" value="Unassembled WGS sequence"/>
</dbReference>
<feature type="domain" description="Response regulatory" evidence="4">
    <location>
        <begin position="7"/>
        <end position="121"/>
    </location>
</feature>
<dbReference type="Gene3D" id="3.40.50.2300">
    <property type="match status" value="1"/>
</dbReference>
<dbReference type="InterPro" id="IPR001789">
    <property type="entry name" value="Sig_transdc_resp-reg_receiver"/>
</dbReference>
<evidence type="ECO:0000313" key="6">
    <source>
        <dbReference type="Proteomes" id="UP000607559"/>
    </source>
</evidence>
<dbReference type="SUPFAM" id="SSF52172">
    <property type="entry name" value="CheY-like"/>
    <property type="match status" value="1"/>
</dbReference>
<keyword evidence="6" id="KW-1185">Reference proteome</keyword>
<evidence type="ECO:0000256" key="1">
    <source>
        <dbReference type="ARBA" id="ARBA00022553"/>
    </source>
</evidence>
<keyword evidence="1 3" id="KW-0597">Phosphoprotein</keyword>
<evidence type="ECO:0000313" key="5">
    <source>
        <dbReference type="EMBL" id="GGB05037.1"/>
    </source>
</evidence>
<dbReference type="InterPro" id="IPR011006">
    <property type="entry name" value="CheY-like_superfamily"/>
</dbReference>
<comment type="caution">
    <text evidence="5">The sequence shown here is derived from an EMBL/GenBank/DDBJ whole genome shotgun (WGS) entry which is preliminary data.</text>
</comment>
<dbReference type="AlphaFoldDB" id="A0A8J2UE33"/>
<dbReference type="PROSITE" id="PS50110">
    <property type="entry name" value="RESPONSE_REGULATORY"/>
    <property type="match status" value="1"/>
</dbReference>
<reference evidence="5" key="2">
    <citation type="submission" date="2020-09" db="EMBL/GenBank/DDBJ databases">
        <authorList>
            <person name="Sun Q."/>
            <person name="Zhou Y."/>
        </authorList>
    </citation>
    <scope>NUCLEOTIDE SEQUENCE</scope>
    <source>
        <strain evidence="5">CGMCC 1.15448</strain>
    </source>
</reference>
<sequence length="124" mass="13736">MHAMKKRVLIFDDDADILHVCTIVLETSGFEVATQNNCHDIVKKVADCRPDVILLDNKIPPTGGIVASQELKASIDYRGLPIVFFSANQDIARLAGEAGADFYIEKPFDLDHLVMMLRRACAGY</sequence>